<dbReference type="SUPFAM" id="SSF53335">
    <property type="entry name" value="S-adenosyl-L-methionine-dependent methyltransferases"/>
    <property type="match status" value="1"/>
</dbReference>
<gene>
    <name evidence="7" type="ORF">CQW44_05670</name>
</gene>
<reference evidence="7 8" key="1">
    <citation type="submission" date="2017-10" db="EMBL/GenBank/DDBJ databases">
        <title>Draft genome of actinobacteria isolated from guarana (Paullinia cupana (Mart.) Ducke.</title>
        <authorList>
            <person name="Siqueira K.A."/>
            <person name="Liotti R.G."/>
            <person name="Mendes T.A."/>
            <person name="Soares M.A."/>
        </authorList>
    </citation>
    <scope>NUCLEOTIDE SEQUENCE [LARGE SCALE GENOMIC DNA]</scope>
    <source>
        <strain evidence="7 8">199</strain>
    </source>
</reference>
<name>A0A3R8QLL0_9ACTN</name>
<dbReference type="AlphaFoldDB" id="A0A3R8QLL0"/>
<feature type="domain" description="O-methyltransferase C-terminal" evidence="5">
    <location>
        <begin position="188"/>
        <end position="400"/>
    </location>
</feature>
<dbReference type="GO" id="GO:0008171">
    <property type="term" value="F:O-methyltransferase activity"/>
    <property type="evidence" value="ECO:0007669"/>
    <property type="project" value="InterPro"/>
</dbReference>
<dbReference type="Pfam" id="PF08100">
    <property type="entry name" value="Dimerisation"/>
    <property type="match status" value="1"/>
</dbReference>
<dbReference type="PANTHER" id="PTHR43712:SF2">
    <property type="entry name" value="O-METHYLTRANSFERASE CICE"/>
    <property type="match status" value="1"/>
</dbReference>
<comment type="caution">
    <text evidence="7">The sequence shown here is derived from an EMBL/GenBank/DDBJ whole genome shotgun (WGS) entry which is preliminary data.</text>
</comment>
<dbReference type="GO" id="GO:0046983">
    <property type="term" value="F:protein dimerization activity"/>
    <property type="evidence" value="ECO:0007669"/>
    <property type="project" value="InterPro"/>
</dbReference>
<dbReference type="InterPro" id="IPR001077">
    <property type="entry name" value="COMT_C"/>
</dbReference>
<dbReference type="SUPFAM" id="SSF46785">
    <property type="entry name" value="Winged helix' DNA-binding domain"/>
    <property type="match status" value="1"/>
</dbReference>
<keyword evidence="1" id="KW-0489">Methyltransferase</keyword>
<evidence type="ECO:0000259" key="6">
    <source>
        <dbReference type="Pfam" id="PF08100"/>
    </source>
</evidence>
<dbReference type="GO" id="GO:0032259">
    <property type="term" value="P:methylation"/>
    <property type="evidence" value="ECO:0007669"/>
    <property type="project" value="UniProtKB-KW"/>
</dbReference>
<dbReference type="InterPro" id="IPR029063">
    <property type="entry name" value="SAM-dependent_MTases_sf"/>
</dbReference>
<evidence type="ECO:0000259" key="5">
    <source>
        <dbReference type="Pfam" id="PF00891"/>
    </source>
</evidence>
<sequence>MSGAEAHGRGYPTGHRSPLMPEPPSPARTVRTVPACASALGACSKPGRAPRTGHGPAQVERDSIGRCEIPRDTPPYGTRGSAMSSQIPTQPATAAEYLPLAFGFALHQIGATVNSLGVLAAVADGPRTAEELIETTGAHPRSLRRLLYAAVRAGVLSLDADGYRAMPVAEQFGPLSDMHAAPPVWRAWEVLEESVRTGRSAFEIANGAPLFDYFEKDGGLAAIFHAAMTGGSDVQSPAIVRHFDFTRFRHAVDVGGGRGTLLSAVLDANPELRGTVFDTENGVAETADVLAEAGLSERCGITVGSFFDSVPAGGDLYLLKNILHDWNDEESVRILGNIRKVLPADGRVVVFSSVLPENGADADPADALGAAISDIEMLVMTTGRERTSKEYRRIFAAAGLELTAVTPLPCPYQYHALEAAPAAS</sequence>
<feature type="region of interest" description="Disordered" evidence="4">
    <location>
        <begin position="1"/>
        <end position="29"/>
    </location>
</feature>
<accession>A0A3R8QLL0</accession>
<dbReference type="PROSITE" id="PS51683">
    <property type="entry name" value="SAM_OMT_II"/>
    <property type="match status" value="1"/>
</dbReference>
<dbReference type="Gene3D" id="3.40.50.150">
    <property type="entry name" value="Vaccinia Virus protein VP39"/>
    <property type="match status" value="1"/>
</dbReference>
<evidence type="ECO:0000313" key="7">
    <source>
        <dbReference type="EMBL" id="RRQ88797.1"/>
    </source>
</evidence>
<evidence type="ECO:0000256" key="3">
    <source>
        <dbReference type="ARBA" id="ARBA00022691"/>
    </source>
</evidence>
<proteinExistence type="predicted"/>
<feature type="domain" description="O-methyltransferase dimerisation" evidence="6">
    <location>
        <begin position="100"/>
        <end position="170"/>
    </location>
</feature>
<dbReference type="PANTHER" id="PTHR43712">
    <property type="entry name" value="PUTATIVE (AFU_ORTHOLOGUE AFUA_4G14580)-RELATED"/>
    <property type="match status" value="1"/>
</dbReference>
<protein>
    <submittedName>
        <fullName evidence="7">Uncharacterized protein</fullName>
    </submittedName>
</protein>
<keyword evidence="2" id="KW-0808">Transferase</keyword>
<feature type="region of interest" description="Disordered" evidence="4">
    <location>
        <begin position="41"/>
        <end position="86"/>
    </location>
</feature>
<keyword evidence="3" id="KW-0949">S-adenosyl-L-methionine</keyword>
<dbReference type="InterPro" id="IPR016461">
    <property type="entry name" value="COMT-like"/>
</dbReference>
<feature type="compositionally biased region" description="Basic and acidic residues" evidence="4">
    <location>
        <begin position="59"/>
        <end position="71"/>
    </location>
</feature>
<keyword evidence="8" id="KW-1185">Reference proteome</keyword>
<dbReference type="Pfam" id="PF00891">
    <property type="entry name" value="Methyltransf_2"/>
    <property type="match status" value="1"/>
</dbReference>
<dbReference type="InterPro" id="IPR036388">
    <property type="entry name" value="WH-like_DNA-bd_sf"/>
</dbReference>
<dbReference type="InterPro" id="IPR036390">
    <property type="entry name" value="WH_DNA-bd_sf"/>
</dbReference>
<evidence type="ECO:0000256" key="4">
    <source>
        <dbReference type="SAM" id="MobiDB-lite"/>
    </source>
</evidence>
<dbReference type="Gene3D" id="1.10.10.10">
    <property type="entry name" value="Winged helix-like DNA-binding domain superfamily/Winged helix DNA-binding domain"/>
    <property type="match status" value="1"/>
</dbReference>
<evidence type="ECO:0000313" key="8">
    <source>
        <dbReference type="Proteomes" id="UP000276379"/>
    </source>
</evidence>
<dbReference type="Gene3D" id="1.10.287.1350">
    <property type="match status" value="1"/>
</dbReference>
<organism evidence="7 8">
    <name type="scientific">Streptomyces griseofuscus</name>
    <dbReference type="NCBI Taxonomy" id="146922"/>
    <lineage>
        <taxon>Bacteria</taxon>
        <taxon>Bacillati</taxon>
        <taxon>Actinomycetota</taxon>
        <taxon>Actinomycetes</taxon>
        <taxon>Kitasatosporales</taxon>
        <taxon>Streptomycetaceae</taxon>
        <taxon>Streptomyces</taxon>
    </lineage>
</organism>
<evidence type="ECO:0000256" key="1">
    <source>
        <dbReference type="ARBA" id="ARBA00022603"/>
    </source>
</evidence>
<dbReference type="EMBL" id="PDES01000002">
    <property type="protein sequence ID" value="RRQ88797.1"/>
    <property type="molecule type" value="Genomic_DNA"/>
</dbReference>
<dbReference type="Proteomes" id="UP000276379">
    <property type="component" value="Unassembled WGS sequence"/>
</dbReference>
<evidence type="ECO:0000256" key="2">
    <source>
        <dbReference type="ARBA" id="ARBA00022679"/>
    </source>
</evidence>
<dbReference type="InterPro" id="IPR012967">
    <property type="entry name" value="COMT_dimerisation"/>
</dbReference>